<dbReference type="PANTHER" id="PTHR47967:SF123">
    <property type="entry name" value="ASPARTIC PROTEINASE NEPENTHESIN-1-LIKE"/>
    <property type="match status" value="1"/>
</dbReference>
<dbReference type="SUPFAM" id="SSF50630">
    <property type="entry name" value="Acid proteases"/>
    <property type="match status" value="1"/>
</dbReference>
<keyword evidence="2" id="KW-0378">Hydrolase</keyword>
<dbReference type="OrthoDB" id="1072226at2759"/>
<organism evidence="4 5">
    <name type="scientific">Striga hermonthica</name>
    <name type="common">Purple witchweed</name>
    <name type="synonym">Buchnera hermonthica</name>
    <dbReference type="NCBI Taxonomy" id="68872"/>
    <lineage>
        <taxon>Eukaryota</taxon>
        <taxon>Viridiplantae</taxon>
        <taxon>Streptophyta</taxon>
        <taxon>Embryophyta</taxon>
        <taxon>Tracheophyta</taxon>
        <taxon>Spermatophyta</taxon>
        <taxon>Magnoliopsida</taxon>
        <taxon>eudicotyledons</taxon>
        <taxon>Gunneridae</taxon>
        <taxon>Pentapetalae</taxon>
        <taxon>asterids</taxon>
        <taxon>lamiids</taxon>
        <taxon>Lamiales</taxon>
        <taxon>Orobanchaceae</taxon>
        <taxon>Buchnereae</taxon>
        <taxon>Striga</taxon>
    </lineage>
</organism>
<dbReference type="InterPro" id="IPR051708">
    <property type="entry name" value="Plant_Aspart_Prot_A1"/>
</dbReference>
<dbReference type="InterPro" id="IPR021109">
    <property type="entry name" value="Peptidase_aspartic_dom_sf"/>
</dbReference>
<accession>A0A9N7MK12</accession>
<comment type="caution">
    <text evidence="4">The sequence shown here is derived from an EMBL/GenBank/DDBJ whole genome shotgun (WGS) entry which is preliminary data.</text>
</comment>
<protein>
    <recommendedName>
        <fullName evidence="3">Xylanase inhibitor C-terminal domain-containing protein</fullName>
    </recommendedName>
</protein>
<name>A0A9N7MK12_STRHE</name>
<dbReference type="GO" id="GO:0008233">
    <property type="term" value="F:peptidase activity"/>
    <property type="evidence" value="ECO:0007669"/>
    <property type="project" value="UniProtKB-KW"/>
</dbReference>
<dbReference type="AlphaFoldDB" id="A0A9N7MK12"/>
<reference evidence="4" key="1">
    <citation type="submission" date="2019-12" db="EMBL/GenBank/DDBJ databases">
        <authorList>
            <person name="Scholes J."/>
        </authorList>
    </citation>
    <scope>NUCLEOTIDE SEQUENCE</scope>
</reference>
<dbReference type="Pfam" id="PF14541">
    <property type="entry name" value="TAXi_C"/>
    <property type="match status" value="1"/>
</dbReference>
<dbReference type="Proteomes" id="UP001153555">
    <property type="component" value="Unassembled WGS sequence"/>
</dbReference>
<dbReference type="EMBL" id="CACSLK010003813">
    <property type="protein sequence ID" value="CAA0809464.1"/>
    <property type="molecule type" value="Genomic_DNA"/>
</dbReference>
<evidence type="ECO:0000313" key="5">
    <source>
        <dbReference type="Proteomes" id="UP001153555"/>
    </source>
</evidence>
<dbReference type="GO" id="GO:0006508">
    <property type="term" value="P:proteolysis"/>
    <property type="evidence" value="ECO:0007669"/>
    <property type="project" value="UniProtKB-KW"/>
</dbReference>
<evidence type="ECO:0000313" key="4">
    <source>
        <dbReference type="EMBL" id="CAA0809464.1"/>
    </source>
</evidence>
<dbReference type="PANTHER" id="PTHR47967">
    <property type="entry name" value="OS07G0603500 PROTEIN-RELATED"/>
    <property type="match status" value="1"/>
</dbReference>
<feature type="domain" description="Xylanase inhibitor C-terminal" evidence="3">
    <location>
        <begin position="59"/>
        <end position="138"/>
    </location>
</feature>
<sequence length="155" mass="17781">MGMSQSPLSMFRQMGSSIGRFSYCLPHILTPLKTTFLRFGDDVTGRNLSSTPFLNHDYKYKVGLVDISIHSKRLNLPNGTFPRGCMLDAGCSHNLVEMRVYEKILTVLMQYFERFNMSRIRASVDGFLGEELCYRPPRGFKSYQSMTYHFPRGGL</sequence>
<gene>
    <name evidence="4" type="ORF">SHERM_11473</name>
</gene>
<dbReference type="Gene3D" id="2.40.70.10">
    <property type="entry name" value="Acid Proteases"/>
    <property type="match status" value="1"/>
</dbReference>
<proteinExistence type="predicted"/>
<evidence type="ECO:0000256" key="2">
    <source>
        <dbReference type="ARBA" id="ARBA00022801"/>
    </source>
</evidence>
<evidence type="ECO:0000259" key="3">
    <source>
        <dbReference type="Pfam" id="PF14541"/>
    </source>
</evidence>
<keyword evidence="5" id="KW-1185">Reference proteome</keyword>
<dbReference type="GO" id="GO:0005576">
    <property type="term" value="C:extracellular region"/>
    <property type="evidence" value="ECO:0007669"/>
    <property type="project" value="TreeGrafter"/>
</dbReference>
<dbReference type="InterPro" id="IPR032799">
    <property type="entry name" value="TAXi_C"/>
</dbReference>
<evidence type="ECO:0000256" key="1">
    <source>
        <dbReference type="ARBA" id="ARBA00022670"/>
    </source>
</evidence>
<keyword evidence="1" id="KW-0645">Protease</keyword>